<comment type="similarity">
    <text evidence="4">Belongs to the interleukin-1 receptor family.</text>
</comment>
<evidence type="ECO:0000256" key="20">
    <source>
        <dbReference type="ARBA" id="ARBA00079536"/>
    </source>
</evidence>
<evidence type="ECO:0000256" key="4">
    <source>
        <dbReference type="ARBA" id="ARBA00009752"/>
    </source>
</evidence>
<evidence type="ECO:0000256" key="21">
    <source>
        <dbReference type="ARBA" id="ARBA00079822"/>
    </source>
</evidence>
<dbReference type="SMART" id="SM00408">
    <property type="entry name" value="IGc2"/>
    <property type="match status" value="2"/>
</dbReference>
<protein>
    <recommendedName>
        <fullName evidence="17">Interleukin-1 receptor type 2</fullName>
    </recommendedName>
    <alternativeName>
        <fullName evidence="20">CD121 antigen-like family member B</fullName>
    </alternativeName>
    <alternativeName>
        <fullName evidence="21">IL-1 type II receptor</fullName>
    </alternativeName>
    <alternativeName>
        <fullName evidence="18">Interleukin-1 receptor beta</fullName>
    </alternativeName>
    <alternativeName>
        <fullName evidence="19">Interleukin-1 receptor type II</fullName>
    </alternativeName>
</protein>
<keyword evidence="11 22" id="KW-0472">Membrane</keyword>
<evidence type="ECO:0000256" key="10">
    <source>
        <dbReference type="ARBA" id="ARBA00022989"/>
    </source>
</evidence>
<keyword evidence="7 22" id="KW-0812">Transmembrane</keyword>
<dbReference type="Pfam" id="PF00047">
    <property type="entry name" value="ig"/>
    <property type="match status" value="1"/>
</dbReference>
<dbReference type="AlphaFoldDB" id="A0A7F8R525"/>
<dbReference type="InterPro" id="IPR003599">
    <property type="entry name" value="Ig_sub"/>
</dbReference>
<keyword evidence="15" id="KW-0393">Immunoglobulin domain</keyword>
<keyword evidence="5" id="KW-1003">Cell membrane</keyword>
<dbReference type="CTD" id="7850"/>
<dbReference type="InterPro" id="IPR015621">
    <property type="entry name" value="IL-1_rcpt_fam"/>
</dbReference>
<keyword evidence="10 22" id="KW-1133">Transmembrane helix</keyword>
<feature type="transmembrane region" description="Helical" evidence="22">
    <location>
        <begin position="403"/>
        <end position="424"/>
    </location>
</feature>
<keyword evidence="14" id="KW-0325">Glycoprotein</keyword>
<dbReference type="PROSITE" id="PS50835">
    <property type="entry name" value="IG_LIKE"/>
    <property type="match status" value="3"/>
</dbReference>
<dbReference type="PRINTS" id="PR01536">
    <property type="entry name" value="INTRLKN1R12F"/>
</dbReference>
<organism evidence="24 25">
    <name type="scientific">Leptonychotes weddellii</name>
    <name type="common">Weddell seal</name>
    <name type="synonym">Otaria weddellii</name>
    <dbReference type="NCBI Taxonomy" id="9713"/>
    <lineage>
        <taxon>Eukaryota</taxon>
        <taxon>Metazoa</taxon>
        <taxon>Chordata</taxon>
        <taxon>Craniata</taxon>
        <taxon>Vertebrata</taxon>
        <taxon>Euteleostomi</taxon>
        <taxon>Mammalia</taxon>
        <taxon>Eutheria</taxon>
        <taxon>Laurasiatheria</taxon>
        <taxon>Carnivora</taxon>
        <taxon>Caniformia</taxon>
        <taxon>Pinnipedia</taxon>
        <taxon>Phocidae</taxon>
        <taxon>Monachinae</taxon>
        <taxon>Lobodontini</taxon>
        <taxon>Leptonychotes</taxon>
    </lineage>
</organism>
<dbReference type="Proteomes" id="UP000245341">
    <property type="component" value="Unplaced"/>
</dbReference>
<dbReference type="FunFam" id="2.60.40.10:FF:001326">
    <property type="entry name" value="Interleukin 1 receptor type 2"/>
    <property type="match status" value="1"/>
</dbReference>
<evidence type="ECO:0000256" key="16">
    <source>
        <dbReference type="ARBA" id="ARBA00059777"/>
    </source>
</evidence>
<evidence type="ECO:0000256" key="2">
    <source>
        <dbReference type="ARBA" id="ARBA00004479"/>
    </source>
</evidence>
<dbReference type="SMART" id="SM00409">
    <property type="entry name" value="IG"/>
    <property type="match status" value="3"/>
</dbReference>
<dbReference type="RefSeq" id="XP_030888344.1">
    <property type="nucleotide sequence ID" value="XM_031032484.1"/>
</dbReference>
<keyword evidence="9" id="KW-0677">Repeat</keyword>
<proteinExistence type="inferred from homology"/>
<dbReference type="InterPro" id="IPR013783">
    <property type="entry name" value="Ig-like_fold"/>
</dbReference>
<evidence type="ECO:0000256" key="8">
    <source>
        <dbReference type="ARBA" id="ARBA00022729"/>
    </source>
</evidence>
<feature type="domain" description="Ig-like" evidence="23">
    <location>
        <begin position="190"/>
        <end position="279"/>
    </location>
</feature>
<evidence type="ECO:0000256" key="14">
    <source>
        <dbReference type="ARBA" id="ARBA00023180"/>
    </source>
</evidence>
<keyword evidence="13 25" id="KW-0675">Receptor</keyword>
<evidence type="ECO:0000256" key="5">
    <source>
        <dbReference type="ARBA" id="ARBA00022475"/>
    </source>
</evidence>
<evidence type="ECO:0000259" key="23">
    <source>
        <dbReference type="PROSITE" id="PS50835"/>
    </source>
</evidence>
<dbReference type="Pfam" id="PF13895">
    <property type="entry name" value="Ig_2"/>
    <property type="match status" value="1"/>
</dbReference>
<name>A0A7F8R525_LEPWE</name>
<evidence type="ECO:0000313" key="24">
    <source>
        <dbReference type="Proteomes" id="UP000245341"/>
    </source>
</evidence>
<keyword evidence="6" id="KW-0964">Secreted</keyword>
<reference evidence="25" key="1">
    <citation type="submission" date="2025-08" db="UniProtKB">
        <authorList>
            <consortium name="RefSeq"/>
        </authorList>
    </citation>
    <scope>IDENTIFICATION</scope>
    <source>
        <tissue evidence="25">Liver</tissue>
    </source>
</reference>
<dbReference type="InterPro" id="IPR004074">
    <property type="entry name" value="IL-1_rcpt_I/II-typ"/>
</dbReference>
<dbReference type="PRINTS" id="PR01539">
    <property type="entry name" value="INTRLEUKN1R2"/>
</dbReference>
<comment type="function">
    <text evidence="16">Non-signaling receptor for IL1A, IL1B and IL1RN. Reduces IL1B activities. Serves as a decoy receptor by competitive binding to IL1B and preventing its binding to IL1R1. Also modulates cellular response through non-signaling association with IL1RAP after binding to IL1B. IL1R2 (membrane and secreted forms) preferentially binds IL1B and poorly IL1A and IL1RN. The secreted IL1R2 recruits secreted IL1RAP with high affinity; this complex formation may be the dominant mechanism for neutralization of IL1B by secreted/soluble receptors.</text>
</comment>
<feature type="domain" description="Ig-like" evidence="23">
    <location>
        <begin position="74"/>
        <end position="178"/>
    </location>
</feature>
<dbReference type="InterPro" id="IPR003598">
    <property type="entry name" value="Ig_sub2"/>
</dbReference>
<dbReference type="GO" id="GO:0005886">
    <property type="term" value="C:plasma membrane"/>
    <property type="evidence" value="ECO:0007669"/>
    <property type="project" value="UniProtKB-SubCell"/>
</dbReference>
<dbReference type="GO" id="GO:0019966">
    <property type="term" value="F:interleukin-1 binding"/>
    <property type="evidence" value="ECO:0007669"/>
    <property type="project" value="TreeGrafter"/>
</dbReference>
<dbReference type="OrthoDB" id="9881731at2759"/>
<keyword evidence="12" id="KW-1015">Disulfide bond</keyword>
<accession>A0A7F8R525</accession>
<evidence type="ECO:0000256" key="9">
    <source>
        <dbReference type="ARBA" id="ARBA00022737"/>
    </source>
</evidence>
<comment type="subcellular location">
    <subcellularLocation>
        <location evidence="1">Cell membrane</location>
    </subcellularLocation>
    <subcellularLocation>
        <location evidence="2">Membrane</location>
        <topology evidence="2">Single-pass type I membrane protein</topology>
    </subcellularLocation>
    <subcellularLocation>
        <location evidence="3">Secreted</location>
    </subcellularLocation>
</comment>
<evidence type="ECO:0000256" key="22">
    <source>
        <dbReference type="SAM" id="Phobius"/>
    </source>
</evidence>
<keyword evidence="8" id="KW-0732">Signal</keyword>
<evidence type="ECO:0000313" key="25">
    <source>
        <dbReference type="RefSeq" id="XP_030888344.1"/>
    </source>
</evidence>
<dbReference type="PANTHER" id="PTHR11890:SF3">
    <property type="entry name" value="INTERLEUKIN-1 RECEPTOR TYPE 2"/>
    <property type="match status" value="1"/>
</dbReference>
<dbReference type="FunFam" id="2.60.40.10:FF:001027">
    <property type="entry name" value="Interleukin 1 receptor type 2"/>
    <property type="match status" value="1"/>
</dbReference>
<dbReference type="InterPro" id="IPR013098">
    <property type="entry name" value="Ig_I-set"/>
</dbReference>
<evidence type="ECO:0000256" key="11">
    <source>
        <dbReference type="ARBA" id="ARBA00023136"/>
    </source>
</evidence>
<evidence type="ECO:0000256" key="17">
    <source>
        <dbReference type="ARBA" id="ARBA00067897"/>
    </source>
</evidence>
<evidence type="ECO:0000256" key="3">
    <source>
        <dbReference type="ARBA" id="ARBA00004613"/>
    </source>
</evidence>
<evidence type="ECO:0000256" key="1">
    <source>
        <dbReference type="ARBA" id="ARBA00004236"/>
    </source>
</evidence>
<dbReference type="FunFam" id="2.60.40.10:FF:000188">
    <property type="entry name" value="Interleukin-1 receptor accessory protein-like 1"/>
    <property type="match status" value="1"/>
</dbReference>
<dbReference type="Pfam" id="PF07679">
    <property type="entry name" value="I-set"/>
    <property type="match status" value="1"/>
</dbReference>
<dbReference type="GO" id="GO:0004910">
    <property type="term" value="F:interleukin-1, type II, blocking receptor activity"/>
    <property type="evidence" value="ECO:0007669"/>
    <property type="project" value="InterPro"/>
</dbReference>
<feature type="domain" description="Ig-like" evidence="23">
    <location>
        <begin position="293"/>
        <end position="398"/>
    </location>
</feature>
<dbReference type="Gene3D" id="2.60.40.10">
    <property type="entry name" value="Immunoglobulins"/>
    <property type="match status" value="3"/>
</dbReference>
<evidence type="ECO:0000256" key="19">
    <source>
        <dbReference type="ARBA" id="ARBA00077713"/>
    </source>
</evidence>
<evidence type="ECO:0000256" key="13">
    <source>
        <dbReference type="ARBA" id="ARBA00023170"/>
    </source>
</evidence>
<dbReference type="InterPro" id="IPR013151">
    <property type="entry name" value="Immunoglobulin_dom"/>
</dbReference>
<dbReference type="PANTHER" id="PTHR11890">
    <property type="entry name" value="INTERLEUKIN-1 RECEPTOR FAMILY MEMBER"/>
    <property type="match status" value="1"/>
</dbReference>
<dbReference type="GeneID" id="102741288"/>
<evidence type="ECO:0000256" key="12">
    <source>
        <dbReference type="ARBA" id="ARBA00023157"/>
    </source>
</evidence>
<dbReference type="SUPFAM" id="SSF48726">
    <property type="entry name" value="Immunoglobulin"/>
    <property type="match status" value="3"/>
</dbReference>
<dbReference type="InterPro" id="IPR004077">
    <property type="entry name" value="IL-1_rcpt_II-typ"/>
</dbReference>
<keyword evidence="24" id="KW-1185">Reference proteome</keyword>
<evidence type="ECO:0000256" key="15">
    <source>
        <dbReference type="ARBA" id="ARBA00023319"/>
    </source>
</evidence>
<evidence type="ECO:0000256" key="6">
    <source>
        <dbReference type="ARBA" id="ARBA00022525"/>
    </source>
</evidence>
<dbReference type="InterPro" id="IPR036179">
    <property type="entry name" value="Ig-like_dom_sf"/>
</dbReference>
<sequence>MQGCSFQTWLSASAPGCLGGVASGSWCESVSRGTKRLWSAGPEISTSCVLQKLPETMFIFYMLVMSVSAFTIQPEEHAVAAENCKFLGKHFKTDFRVEGEPVVLRCPQAQLWLWASVSPYVNVTWRKNDSTRKVPGEEETRMWIQDGALWILPALQEDSGTYICTIRNASYCDEMSIELRVFEKTEASLPFISYPQILTLSTSGSLVCPELSEFTHNKMDVKIQWYKDSVLLDQDNEKFLSVRGTSRLLIQNVSVEDAGYYTCAMTFTHEGMPYNVTRNIELRVNKKEEETIPVIISPHQTILASLGSRLTIPCKVFLGAGTQSTTMLWWMANNTRIENAYQGGRVAEGQRQEYSENNENYIEVPLVFDPVIREDLNTDFKCLVRNTLSFQTLRTTVKEATTFSWGTVLAPLSLVCLVLVGIWMRRRCKHRTGKAHGLTTLKTGY</sequence>
<dbReference type="InterPro" id="IPR007110">
    <property type="entry name" value="Ig-like_dom"/>
</dbReference>
<evidence type="ECO:0000256" key="7">
    <source>
        <dbReference type="ARBA" id="ARBA00022692"/>
    </source>
</evidence>
<gene>
    <name evidence="25" type="primary">IL1R2</name>
</gene>
<evidence type="ECO:0000256" key="18">
    <source>
        <dbReference type="ARBA" id="ARBA00076481"/>
    </source>
</evidence>
<dbReference type="GO" id="GO:0005576">
    <property type="term" value="C:extracellular region"/>
    <property type="evidence" value="ECO:0007669"/>
    <property type="project" value="UniProtKB-SubCell"/>
</dbReference>